<evidence type="ECO:0000256" key="2">
    <source>
        <dbReference type="SAM" id="SignalP"/>
    </source>
</evidence>
<sequence length="324" mass="34247">MNRRHFTAMALALAAAPLGALAQGNYPNKPLTMIVPYPAGGAADNAARAAMNAMSAVLGQPIVIDNRPGAGGNIGVAVAANAKPDGYTLLLGHISPMVINPHTYSKLQVNPMKDLAPIGLFGSGPMILVVHPSVPAKNLQEFIAYAKAHPGQLNYASAGSGGTTHVAMELLASKAGIQMTHVPYKGGAPALQDLLAGRVQAMNDALPQLLPYVKEGKLRAIAVTGAQRSEFAPEVPTAAESGLPDYVLYGWLSLFVPAQTPMDVRRTLKSALDTAVTSKPFTDFLASASSPKIKPISMEEFTRFVQQEYERWGKVVRDANIRAD</sequence>
<dbReference type="Gene3D" id="3.40.190.150">
    <property type="entry name" value="Bordetella uptake gene, domain 1"/>
    <property type="match status" value="1"/>
</dbReference>
<reference evidence="3" key="1">
    <citation type="submission" date="2022-03" db="EMBL/GenBank/DDBJ databases">
        <authorList>
            <person name="Woo C.Y."/>
        </authorList>
    </citation>
    <scope>NUCLEOTIDE SEQUENCE</scope>
    <source>
        <strain evidence="3">CYS-02</strain>
    </source>
</reference>
<name>A0A9X1VPX8_9BURK</name>
<dbReference type="PANTHER" id="PTHR42928:SF5">
    <property type="entry name" value="BLR1237 PROTEIN"/>
    <property type="match status" value="1"/>
</dbReference>
<feature type="chain" id="PRO_5040911807" evidence="2">
    <location>
        <begin position="23"/>
        <end position="324"/>
    </location>
</feature>
<dbReference type="RefSeq" id="WP_243302817.1">
    <property type="nucleotide sequence ID" value="NZ_JALGBI010000001.1"/>
</dbReference>
<dbReference type="InterPro" id="IPR005064">
    <property type="entry name" value="BUG"/>
</dbReference>
<dbReference type="AlphaFoldDB" id="A0A9X1VPX8"/>
<dbReference type="Proteomes" id="UP001139447">
    <property type="component" value="Unassembled WGS sequence"/>
</dbReference>
<dbReference type="EMBL" id="JALGBI010000001">
    <property type="protein sequence ID" value="MCJ0761656.1"/>
    <property type="molecule type" value="Genomic_DNA"/>
</dbReference>
<dbReference type="PANTHER" id="PTHR42928">
    <property type="entry name" value="TRICARBOXYLATE-BINDING PROTEIN"/>
    <property type="match status" value="1"/>
</dbReference>
<dbReference type="PIRSF" id="PIRSF017082">
    <property type="entry name" value="YflP"/>
    <property type="match status" value="1"/>
</dbReference>
<evidence type="ECO:0000313" key="3">
    <source>
        <dbReference type="EMBL" id="MCJ0761656.1"/>
    </source>
</evidence>
<evidence type="ECO:0000313" key="4">
    <source>
        <dbReference type="Proteomes" id="UP001139447"/>
    </source>
</evidence>
<comment type="similarity">
    <text evidence="1">Belongs to the UPF0065 (bug) family.</text>
</comment>
<protein>
    <submittedName>
        <fullName evidence="3">Tripartite tricarboxylate transporter substrate binding protein</fullName>
    </submittedName>
</protein>
<dbReference type="CDD" id="cd07012">
    <property type="entry name" value="PBP2_Bug_TTT"/>
    <property type="match status" value="1"/>
</dbReference>
<accession>A0A9X1VPX8</accession>
<dbReference type="SUPFAM" id="SSF53850">
    <property type="entry name" value="Periplasmic binding protein-like II"/>
    <property type="match status" value="1"/>
</dbReference>
<dbReference type="Gene3D" id="3.40.190.10">
    <property type="entry name" value="Periplasmic binding protein-like II"/>
    <property type="match status" value="1"/>
</dbReference>
<organism evidence="3 4">
    <name type="scientific">Variovorax terrae</name>
    <dbReference type="NCBI Taxonomy" id="2923278"/>
    <lineage>
        <taxon>Bacteria</taxon>
        <taxon>Pseudomonadati</taxon>
        <taxon>Pseudomonadota</taxon>
        <taxon>Betaproteobacteria</taxon>
        <taxon>Burkholderiales</taxon>
        <taxon>Comamonadaceae</taxon>
        <taxon>Variovorax</taxon>
    </lineage>
</organism>
<keyword evidence="2" id="KW-0732">Signal</keyword>
<evidence type="ECO:0000256" key="1">
    <source>
        <dbReference type="ARBA" id="ARBA00006987"/>
    </source>
</evidence>
<dbReference type="InterPro" id="IPR042100">
    <property type="entry name" value="Bug_dom1"/>
</dbReference>
<dbReference type="Pfam" id="PF03401">
    <property type="entry name" value="TctC"/>
    <property type="match status" value="1"/>
</dbReference>
<proteinExistence type="inferred from homology"/>
<comment type="caution">
    <text evidence="3">The sequence shown here is derived from an EMBL/GenBank/DDBJ whole genome shotgun (WGS) entry which is preliminary data.</text>
</comment>
<feature type="signal peptide" evidence="2">
    <location>
        <begin position="1"/>
        <end position="22"/>
    </location>
</feature>
<keyword evidence="4" id="KW-1185">Reference proteome</keyword>
<gene>
    <name evidence="3" type="ORF">MMF98_00360</name>
</gene>